<gene>
    <name evidence="6" type="ORF">BYL167_LOCUS38780</name>
    <name evidence="2" type="ORF">CJN711_LOCUS7635</name>
    <name evidence="3" type="ORF">KQP761_LOCUS28709</name>
    <name evidence="5" type="ORF">OVN521_LOCUS34208</name>
    <name evidence="4" type="ORF">WKI299_LOCUS33419</name>
</gene>
<dbReference type="EMBL" id="CAJNOV010002645">
    <property type="protein sequence ID" value="CAF1111133.1"/>
    <property type="molecule type" value="Genomic_DNA"/>
</dbReference>
<organism evidence="3 7">
    <name type="scientific">Rotaria magnacalcarata</name>
    <dbReference type="NCBI Taxonomy" id="392030"/>
    <lineage>
        <taxon>Eukaryota</taxon>
        <taxon>Metazoa</taxon>
        <taxon>Spiralia</taxon>
        <taxon>Gnathifera</taxon>
        <taxon>Rotifera</taxon>
        <taxon>Eurotatoria</taxon>
        <taxon>Bdelloidea</taxon>
        <taxon>Philodinida</taxon>
        <taxon>Philodinidae</taxon>
        <taxon>Rotaria</taxon>
    </lineage>
</organism>
<evidence type="ECO:0000313" key="8">
    <source>
        <dbReference type="Proteomes" id="UP000663866"/>
    </source>
</evidence>
<evidence type="ECO:0000259" key="1">
    <source>
        <dbReference type="Pfam" id="PF04236"/>
    </source>
</evidence>
<evidence type="ECO:0000313" key="7">
    <source>
        <dbReference type="Proteomes" id="UP000663834"/>
    </source>
</evidence>
<dbReference type="Pfam" id="PF04236">
    <property type="entry name" value="Transp_Tc5_C"/>
    <property type="match status" value="1"/>
</dbReference>
<feature type="domain" description="Transposase Tc5 C-terminal" evidence="1">
    <location>
        <begin position="46"/>
        <end position="102"/>
    </location>
</feature>
<protein>
    <recommendedName>
        <fullName evidence="1">Transposase Tc5 C-terminal domain-containing protein</fullName>
    </recommendedName>
</protein>
<comment type="caution">
    <text evidence="3">The sequence shown here is derived from an EMBL/GenBank/DDBJ whole genome shotgun (WGS) entry which is preliminary data.</text>
</comment>
<dbReference type="Proteomes" id="UP000663834">
    <property type="component" value="Unassembled WGS sequence"/>
</dbReference>
<dbReference type="Proteomes" id="UP000663855">
    <property type="component" value="Unassembled WGS sequence"/>
</dbReference>
<reference evidence="3" key="1">
    <citation type="submission" date="2021-02" db="EMBL/GenBank/DDBJ databases">
        <authorList>
            <person name="Nowell W R."/>
        </authorList>
    </citation>
    <scope>NUCLEOTIDE SEQUENCE</scope>
</reference>
<evidence type="ECO:0000313" key="5">
    <source>
        <dbReference type="EMBL" id="CAF4389619.1"/>
    </source>
</evidence>
<dbReference type="EMBL" id="CAJNOW010015723">
    <property type="protein sequence ID" value="CAF1644500.1"/>
    <property type="molecule type" value="Genomic_DNA"/>
</dbReference>
<dbReference type="EMBL" id="CAJOBG010039730">
    <property type="protein sequence ID" value="CAF4389619.1"/>
    <property type="molecule type" value="Genomic_DNA"/>
</dbReference>
<dbReference type="AlphaFoldDB" id="A0A816ED93"/>
<evidence type="ECO:0000313" key="3">
    <source>
        <dbReference type="EMBL" id="CAF1644500.1"/>
    </source>
</evidence>
<dbReference type="EMBL" id="CAJOBH010091587">
    <property type="protein sequence ID" value="CAF4567791.1"/>
    <property type="molecule type" value="Genomic_DNA"/>
</dbReference>
<dbReference type="InterPro" id="IPR007350">
    <property type="entry name" value="Transposase_Tc5_C"/>
</dbReference>
<proteinExistence type="predicted"/>
<dbReference type="Proteomes" id="UP000663856">
    <property type="component" value="Unassembled WGS sequence"/>
</dbReference>
<accession>A0A816ED93</accession>
<dbReference type="EMBL" id="CAJNRF010015776">
    <property type="protein sequence ID" value="CAF2180194.1"/>
    <property type="molecule type" value="Genomic_DNA"/>
</dbReference>
<dbReference type="Proteomes" id="UP000681967">
    <property type="component" value="Unassembled WGS sequence"/>
</dbReference>
<keyword evidence="8" id="KW-1185">Reference proteome</keyword>
<evidence type="ECO:0000313" key="6">
    <source>
        <dbReference type="EMBL" id="CAF4567791.1"/>
    </source>
</evidence>
<evidence type="ECO:0000313" key="4">
    <source>
        <dbReference type="EMBL" id="CAF2180194.1"/>
    </source>
</evidence>
<dbReference type="Proteomes" id="UP000663866">
    <property type="component" value="Unassembled WGS sequence"/>
</dbReference>
<sequence length="105" mass="12227">MEHYVLIDRLEITISDRQCFINTDAVIHNQLSIPQFTNLIQNGFIQAGVTNATVGQIEKPKDVCFEFFDLYCSTSNCNERTILMCAWCRKALCYYHLIEQLHLHL</sequence>
<evidence type="ECO:0000313" key="2">
    <source>
        <dbReference type="EMBL" id="CAF1111133.1"/>
    </source>
</evidence>
<name>A0A816ED93_9BILA</name>